<feature type="transmembrane region" description="Helical" evidence="8">
    <location>
        <begin position="271"/>
        <end position="293"/>
    </location>
</feature>
<reference evidence="9 10" key="1">
    <citation type="submission" date="2024-01" db="EMBL/GenBank/DDBJ databases">
        <title>Draft genome sequence of Gordonia sp. PKS22-38.</title>
        <authorList>
            <person name="Suphannarot A."/>
            <person name="Mingma R."/>
        </authorList>
    </citation>
    <scope>NUCLEOTIDE SEQUENCE [LARGE SCALE GENOMIC DNA]</scope>
    <source>
        <strain evidence="9 10">PKS22-38</strain>
    </source>
</reference>
<feature type="transmembrane region" description="Helical" evidence="8">
    <location>
        <begin position="115"/>
        <end position="135"/>
    </location>
</feature>
<evidence type="ECO:0000313" key="10">
    <source>
        <dbReference type="Proteomes" id="UP001335729"/>
    </source>
</evidence>
<evidence type="ECO:0000313" key="9">
    <source>
        <dbReference type="EMBL" id="MEE4025860.1"/>
    </source>
</evidence>
<feature type="transmembrane region" description="Helical" evidence="8">
    <location>
        <begin position="6"/>
        <end position="32"/>
    </location>
</feature>
<protein>
    <submittedName>
        <fullName evidence="9">Glycosyltransferase family 39 protein</fullName>
        <ecNumber evidence="9">2.4.-.-</ecNumber>
    </submittedName>
</protein>
<keyword evidence="10" id="KW-1185">Reference proteome</keyword>
<comment type="subcellular location">
    <subcellularLocation>
        <location evidence="1">Cell membrane</location>
        <topology evidence="1">Multi-pass membrane protein</topology>
    </subcellularLocation>
</comment>
<keyword evidence="7 8" id="KW-0472">Membrane</keyword>
<feature type="transmembrane region" description="Helical" evidence="8">
    <location>
        <begin position="377"/>
        <end position="398"/>
    </location>
</feature>
<evidence type="ECO:0000256" key="5">
    <source>
        <dbReference type="ARBA" id="ARBA00022692"/>
    </source>
</evidence>
<feature type="transmembrane region" description="Helical" evidence="8">
    <location>
        <begin position="328"/>
        <end position="348"/>
    </location>
</feature>
<dbReference type="EMBL" id="JAZDUE010000025">
    <property type="protein sequence ID" value="MEE4025860.1"/>
    <property type="molecule type" value="Genomic_DNA"/>
</dbReference>
<evidence type="ECO:0000256" key="1">
    <source>
        <dbReference type="ARBA" id="ARBA00004651"/>
    </source>
</evidence>
<keyword evidence="3 9" id="KW-0328">Glycosyltransferase</keyword>
<keyword evidence="2" id="KW-1003">Cell membrane</keyword>
<sequence length="564" mass="60923">MTRRHVVALFVVVWLAYLAVGVWLAADVRFYFGDSLSRVQSAQSVLFSRDPHLSAIGFIFTPLTAIVQLPLTALTPIFPAMTTSALSAAVMSSGFMAGSVVQLSGIGRDRGLAPWLWISITVGYAINPMIVLYAANGMSEAPYLFFLVWAGRRLIRWVDTDDVHDLVTAGMALGFAYLTRYDGALAALGAGIVVAVVSYRRADRTDRVTRAGLDMLIVALPSAIAFLGWAITSWLITGDALAQMSSQYGNTAIIEQSGGTGVTGPFQALRFSVIELLILAPLFPLLLAAVAIARIRRRRFYPLLTPMVLVGGVLAFQIYSYAQGSTFGFLRFYITVVPLASGVALLAVPARSPSPSRRPGRHADTPLIVVRRGRGHFVMAVAAVIAVAVAVPTTAYGMSSTKYAPQEFPIYSAIGPDRLPVDEKRLDGQRTVRSFSTERSMAQYLDGLNLPDGSVLCDTVYGFAVIAQSTRPKQFVIPSDTDFTEIVNDPAAHGVRYMLSVPNEGRGVSDALNVRFPTLYENGGEVGVLVMEAPNVGADLPDWRIYRVTTSADLVASDEDEPVR</sequence>
<evidence type="ECO:0000256" key="3">
    <source>
        <dbReference type="ARBA" id="ARBA00022676"/>
    </source>
</evidence>
<comment type="caution">
    <text evidence="9">The sequence shown here is derived from an EMBL/GenBank/DDBJ whole genome shotgun (WGS) entry which is preliminary data.</text>
</comment>
<dbReference type="RefSeq" id="WP_330507257.1">
    <property type="nucleotide sequence ID" value="NZ_JAZDUE010000025.1"/>
</dbReference>
<dbReference type="EC" id="2.4.-.-" evidence="9"/>
<evidence type="ECO:0000256" key="2">
    <source>
        <dbReference type="ARBA" id="ARBA00022475"/>
    </source>
</evidence>
<feature type="transmembrane region" description="Helical" evidence="8">
    <location>
        <begin position="181"/>
        <end position="199"/>
    </location>
</feature>
<evidence type="ECO:0000256" key="7">
    <source>
        <dbReference type="ARBA" id="ARBA00023136"/>
    </source>
</evidence>
<name>A0ABU7MZW0_9ACTN</name>
<evidence type="ECO:0000256" key="4">
    <source>
        <dbReference type="ARBA" id="ARBA00022679"/>
    </source>
</evidence>
<gene>
    <name evidence="9" type="ORF">V1Y59_22440</name>
</gene>
<keyword evidence="4 9" id="KW-0808">Transferase</keyword>
<accession>A0ABU7MZW0</accession>
<dbReference type="Proteomes" id="UP001335729">
    <property type="component" value="Unassembled WGS sequence"/>
</dbReference>
<proteinExistence type="predicted"/>
<keyword evidence="6 8" id="KW-1133">Transmembrane helix</keyword>
<organism evidence="9 10">
    <name type="scientific">Gordonia prachuapensis</name>
    <dbReference type="NCBI Taxonomy" id="3115651"/>
    <lineage>
        <taxon>Bacteria</taxon>
        <taxon>Bacillati</taxon>
        <taxon>Actinomycetota</taxon>
        <taxon>Actinomycetes</taxon>
        <taxon>Mycobacteriales</taxon>
        <taxon>Gordoniaceae</taxon>
        <taxon>Gordonia</taxon>
    </lineage>
</organism>
<dbReference type="PANTHER" id="PTHR33908">
    <property type="entry name" value="MANNOSYLTRANSFERASE YKCB-RELATED"/>
    <property type="match status" value="1"/>
</dbReference>
<feature type="transmembrane region" description="Helical" evidence="8">
    <location>
        <begin position="53"/>
        <end position="71"/>
    </location>
</feature>
<evidence type="ECO:0000256" key="6">
    <source>
        <dbReference type="ARBA" id="ARBA00022989"/>
    </source>
</evidence>
<feature type="transmembrane region" description="Helical" evidence="8">
    <location>
        <begin position="300"/>
        <end position="322"/>
    </location>
</feature>
<dbReference type="PANTHER" id="PTHR33908:SF11">
    <property type="entry name" value="MEMBRANE PROTEIN"/>
    <property type="match status" value="1"/>
</dbReference>
<dbReference type="GO" id="GO:0016757">
    <property type="term" value="F:glycosyltransferase activity"/>
    <property type="evidence" value="ECO:0007669"/>
    <property type="project" value="UniProtKB-KW"/>
</dbReference>
<keyword evidence="5 8" id="KW-0812">Transmembrane</keyword>
<feature type="transmembrane region" description="Helical" evidence="8">
    <location>
        <begin position="211"/>
        <end position="236"/>
    </location>
</feature>
<evidence type="ECO:0000256" key="8">
    <source>
        <dbReference type="SAM" id="Phobius"/>
    </source>
</evidence>
<dbReference type="InterPro" id="IPR050297">
    <property type="entry name" value="LipidA_mod_glycosyltrf_83"/>
</dbReference>